<keyword evidence="3" id="KW-1185">Reference proteome</keyword>
<dbReference type="AlphaFoldDB" id="A0A4Z0GRD1"/>
<gene>
    <name evidence="2" type="ORF">E4665_04980</name>
</gene>
<dbReference type="InterPro" id="IPR024301">
    <property type="entry name" value="Amidase_6"/>
</dbReference>
<dbReference type="PANTHER" id="PTHR40032:SF1">
    <property type="entry name" value="EXPORTED PROTEIN"/>
    <property type="match status" value="1"/>
</dbReference>
<evidence type="ECO:0000313" key="3">
    <source>
        <dbReference type="Proteomes" id="UP000298347"/>
    </source>
</evidence>
<feature type="domain" description="Putative amidase" evidence="1">
    <location>
        <begin position="140"/>
        <end position="292"/>
    </location>
</feature>
<dbReference type="PANTHER" id="PTHR40032">
    <property type="entry name" value="EXPORTED PROTEIN-RELATED"/>
    <property type="match status" value="1"/>
</dbReference>
<proteinExistence type="predicted"/>
<dbReference type="OrthoDB" id="9812429at2"/>
<evidence type="ECO:0000259" key="1">
    <source>
        <dbReference type="Pfam" id="PF12671"/>
    </source>
</evidence>
<dbReference type="RefSeq" id="WP_135347697.1">
    <property type="nucleotide sequence ID" value="NZ_SRJD01000004.1"/>
</dbReference>
<comment type="caution">
    <text evidence="2">The sequence shown here is derived from an EMBL/GenBank/DDBJ whole genome shotgun (WGS) entry which is preliminary data.</text>
</comment>
<evidence type="ECO:0000313" key="2">
    <source>
        <dbReference type="EMBL" id="TGA99141.1"/>
    </source>
</evidence>
<accession>A0A4Z0GRD1</accession>
<name>A0A4Z0GRD1_9BACL</name>
<dbReference type="Proteomes" id="UP000298347">
    <property type="component" value="Unassembled WGS sequence"/>
</dbReference>
<sequence length="300" mass="35373">MDWQEAFRGHVRALAEWWVNQEERTGLILAPDEHARFLRKSQMFQDNQAEVEKTVVRAKLKQVKMKREDRVIDYQLHCQWLIRQEGKFYLEEKIEERQAVLRGENVVSDRMTIILNPGKPVEPLNFADDPLDGLRGKQRRYDRRKAVRYAELWWNQRNPSFVHVENDCTNFISQCLFAGDIPVWGQPVRGRGWWHAPTNWSFSWAVANSFRWYLSRSGNIIGATEADHAWKLVPGDVICYDFEGDGHWNHNTIVTALDPSGQPLVNAHTYDARNRNWTYTDSPAWTKKIQYKFFHIEDEA</sequence>
<dbReference type="EMBL" id="SRJD01000004">
    <property type="protein sequence ID" value="TGA99141.1"/>
    <property type="molecule type" value="Genomic_DNA"/>
</dbReference>
<organism evidence="2 3">
    <name type="scientific">Sporolactobacillus shoreae</name>
    <dbReference type="NCBI Taxonomy" id="1465501"/>
    <lineage>
        <taxon>Bacteria</taxon>
        <taxon>Bacillati</taxon>
        <taxon>Bacillota</taxon>
        <taxon>Bacilli</taxon>
        <taxon>Bacillales</taxon>
        <taxon>Sporolactobacillaceae</taxon>
        <taxon>Sporolactobacillus</taxon>
    </lineage>
</organism>
<dbReference type="Pfam" id="PF12671">
    <property type="entry name" value="Amidase_6"/>
    <property type="match status" value="1"/>
</dbReference>
<protein>
    <recommendedName>
        <fullName evidence="1">Putative amidase domain-containing protein</fullName>
    </recommendedName>
</protein>
<reference evidence="2 3" key="1">
    <citation type="journal article" date="2015" name="Int. J. Syst. Evol. Microbiol.">
        <title>Sporolactobacillus shoreae sp. nov. and Sporolactobacillus spathodeae sp. nov., two spore-forming lactic acid bacteria isolated from tree barks in Thailand.</title>
        <authorList>
            <person name="Thamacharoensuk T."/>
            <person name="Kitahara M."/>
            <person name="Ohkuma M."/>
            <person name="Thongchul N."/>
            <person name="Tanasupawat S."/>
        </authorList>
    </citation>
    <scope>NUCLEOTIDE SEQUENCE [LARGE SCALE GENOMIC DNA]</scope>
    <source>
        <strain evidence="2 3">BK92</strain>
    </source>
</reference>